<feature type="domain" description="HTH araC/xylS-type" evidence="10">
    <location>
        <begin position="1212"/>
        <end position="1310"/>
    </location>
</feature>
<dbReference type="Gene3D" id="2.60.40.10">
    <property type="entry name" value="Immunoglobulins"/>
    <property type="match status" value="1"/>
</dbReference>
<accession>A0ABS9KJZ5</accession>
<evidence type="ECO:0000259" key="10">
    <source>
        <dbReference type="PROSITE" id="PS01124"/>
    </source>
</evidence>
<dbReference type="EMBL" id="JAKLTR010000001">
    <property type="protein sequence ID" value="MCG2612642.1"/>
    <property type="molecule type" value="Genomic_DNA"/>
</dbReference>
<dbReference type="InterPro" id="IPR004358">
    <property type="entry name" value="Sig_transdc_His_kin-like_C"/>
</dbReference>
<dbReference type="SUPFAM" id="SSF55874">
    <property type="entry name" value="ATPase domain of HSP90 chaperone/DNA topoisomerase II/histidine kinase"/>
    <property type="match status" value="1"/>
</dbReference>
<keyword evidence="8" id="KW-0812">Transmembrane</keyword>
<dbReference type="Gene3D" id="1.10.287.130">
    <property type="match status" value="1"/>
</dbReference>
<keyword evidence="5" id="KW-0238">DNA-binding</keyword>
<evidence type="ECO:0000259" key="12">
    <source>
        <dbReference type="PROSITE" id="PS50110"/>
    </source>
</evidence>
<dbReference type="InterPro" id="IPR005467">
    <property type="entry name" value="His_kinase_dom"/>
</dbReference>
<dbReference type="Gene3D" id="1.10.10.60">
    <property type="entry name" value="Homeodomain-like"/>
    <property type="match status" value="1"/>
</dbReference>
<sequence>MFRTLLILFATFNAMFLAAQQLMPSNQQRFKTEDGLPQSFVSGIVQDKSGFIWIGTQDGLARFDGRSFKSFSSANTKGTDFRSYVINDLVINKDDHLSLFYQGGTVDDFDPVSFTVRPVTGGKRNLPPIKQGIVAGNTSDNLLNFMYRINGDGLHWTEPSTGEKFQAGTRNGKLQNDTIITVTKDRQGNLLVVTPSGIDLSRNSGKTFEHTSFRIPYDSTPLQHKIVVVLPDNTIVIRNKGMLSLINKETRSVSWIDPGTKESYNSTSFNFVKLDHQDRLYFESYGHIFRREHDGRLHLLWKNPFRMNITAFLIDRDDVLWVSPNAEGLYKVTLQPGLFKSYEYEKGFFPDAMKLAGLPVEQLPSSWFPRKEHFFFYTAFGPDSTQYMCYGDQDTIFKNPNLFYVDHKQLRALPFPSRTGAILRGLTISDSGDIWTVDPRRGGFWHWQNRSVQPDFIPVDSSGNSPLKQLADIKVAKYKIWISTYWKGLFVFENGKMVHVGKNPGDTNKLPDNLTDICLNPTNPSQLWIGSRGAGLILYDEKKGVRKIFTTEDGLSNNTVYSIVSDHSGILWLSTNKGICRFNPTDFSITSYVKSDGIAGNEFNRLHKLVFNDGRIALGGLEGFSVFRPSSFNNKKEPLAVPVEVTGISINNISQDFLKQQSFVKSPLTELKKLELPYNRNYIAVEFSALQFTEPSKIQYRYMLKGVDNSWRESGNNNIASYAQLRPGSYKLLINATGQNGVWSNNVKELDIIIRPPFWATWWAYALYAIAAFSIFTLYLRHHRKRTKEQEQLVFKQKETEHLKELDKLKDQFFSNITHEFRTPLTLIITPLEKLSQDQSMSPQAGQTLISMQRNAKKLLRLVNEFLDFSKLNKGQMKVSLSHGDFNLFVESIVQQFQDAAKEKNINLNYASSISNTIHAFDEEKWEKILFNLLSNALKFTDHGGKVNVSLRSLKDQDIELSVSDNGIGIDPGNLSLIFERFYQADSSDTRHYEGTGIGLALVNELTWLMKGSVRAESTKGKGSSFIVVCPLETVAAETAREVAIDERLAQEDNEPLRNLHEKPLILVAEDNAELRHLLAEGFTTDWQVITAADGLIAHEIILSEMPDVIISDIMMPGKNGMDLCRIVKEDQRTGHIGFILLTSRAAHDVKLKGLETGADDYVIKPFHFDELQLRISNLLLLQQKQREFLRLQALPADPGIALPKITDAFIQHVYQLLDAHLDDPQLNVDFLARNLSMSRSSLNRKLKSLLDISANDLIRRYRLQRATALLASGNDISSTAYQTGFNTPSYFSQCFREQYGITPSEYIASLNGR</sequence>
<dbReference type="SMART" id="SM00388">
    <property type="entry name" value="HisKA"/>
    <property type="match status" value="1"/>
</dbReference>
<dbReference type="Pfam" id="PF07494">
    <property type="entry name" value="Reg_prop"/>
    <property type="match status" value="2"/>
</dbReference>
<dbReference type="Proteomes" id="UP001165367">
    <property type="component" value="Unassembled WGS sequence"/>
</dbReference>
<evidence type="ECO:0000256" key="1">
    <source>
        <dbReference type="ARBA" id="ARBA00000085"/>
    </source>
</evidence>
<dbReference type="Gene3D" id="3.40.50.2300">
    <property type="match status" value="1"/>
</dbReference>
<keyword evidence="13" id="KW-0547">Nucleotide-binding</keyword>
<keyword evidence="9" id="KW-0732">Signal</keyword>
<dbReference type="SUPFAM" id="SSF52172">
    <property type="entry name" value="CheY-like"/>
    <property type="match status" value="1"/>
</dbReference>
<feature type="transmembrane region" description="Helical" evidence="8">
    <location>
        <begin position="762"/>
        <end position="780"/>
    </location>
</feature>
<evidence type="ECO:0000313" key="14">
    <source>
        <dbReference type="Proteomes" id="UP001165367"/>
    </source>
</evidence>
<evidence type="ECO:0000256" key="3">
    <source>
        <dbReference type="ARBA" id="ARBA00022553"/>
    </source>
</evidence>
<dbReference type="InterPro" id="IPR011006">
    <property type="entry name" value="CheY-like_superfamily"/>
</dbReference>
<comment type="catalytic activity">
    <reaction evidence="1">
        <text>ATP + protein L-histidine = ADP + protein N-phospho-L-histidine.</text>
        <dbReference type="EC" id="2.7.13.3"/>
    </reaction>
</comment>
<dbReference type="InterPro" id="IPR036097">
    <property type="entry name" value="HisK_dim/P_sf"/>
</dbReference>
<keyword evidence="14" id="KW-1185">Reference proteome</keyword>
<dbReference type="Pfam" id="PF00072">
    <property type="entry name" value="Response_reg"/>
    <property type="match status" value="1"/>
</dbReference>
<dbReference type="SUPFAM" id="SSF46689">
    <property type="entry name" value="Homeodomain-like"/>
    <property type="match status" value="1"/>
</dbReference>
<evidence type="ECO:0000256" key="5">
    <source>
        <dbReference type="ARBA" id="ARBA00023125"/>
    </source>
</evidence>
<evidence type="ECO:0000313" key="13">
    <source>
        <dbReference type="EMBL" id="MCG2612642.1"/>
    </source>
</evidence>
<gene>
    <name evidence="13" type="ORF">LZZ85_00060</name>
</gene>
<dbReference type="SMART" id="SM00387">
    <property type="entry name" value="HATPase_c"/>
    <property type="match status" value="1"/>
</dbReference>
<dbReference type="Pfam" id="PF02518">
    <property type="entry name" value="HATPase_c"/>
    <property type="match status" value="1"/>
</dbReference>
<feature type="domain" description="Histidine kinase" evidence="11">
    <location>
        <begin position="816"/>
        <end position="1034"/>
    </location>
</feature>
<dbReference type="PANTHER" id="PTHR43547">
    <property type="entry name" value="TWO-COMPONENT HISTIDINE KINASE"/>
    <property type="match status" value="1"/>
</dbReference>
<dbReference type="Pfam" id="PF00512">
    <property type="entry name" value="HisKA"/>
    <property type="match status" value="1"/>
</dbReference>
<keyword evidence="4" id="KW-0805">Transcription regulation</keyword>
<keyword evidence="6" id="KW-0804">Transcription</keyword>
<keyword evidence="8" id="KW-1133">Transmembrane helix</keyword>
<dbReference type="InterPro" id="IPR036890">
    <property type="entry name" value="HATPase_C_sf"/>
</dbReference>
<dbReference type="Pfam" id="PF07495">
    <property type="entry name" value="Y_Y_Y"/>
    <property type="match status" value="1"/>
</dbReference>
<feature type="modified residue" description="4-aspartylphosphate" evidence="7">
    <location>
        <position position="1113"/>
    </location>
</feature>
<dbReference type="Gene3D" id="2.130.10.10">
    <property type="entry name" value="YVTN repeat-like/Quinoprotein amine dehydrogenase"/>
    <property type="match status" value="3"/>
</dbReference>
<reference evidence="13" key="1">
    <citation type="submission" date="2022-01" db="EMBL/GenBank/DDBJ databases">
        <authorList>
            <person name="Jo J.-H."/>
            <person name="Im W.-T."/>
        </authorList>
    </citation>
    <scope>NUCLEOTIDE SEQUENCE</scope>
    <source>
        <strain evidence="13">NA20</strain>
    </source>
</reference>
<dbReference type="GO" id="GO:0005524">
    <property type="term" value="F:ATP binding"/>
    <property type="evidence" value="ECO:0007669"/>
    <property type="project" value="UniProtKB-KW"/>
</dbReference>
<dbReference type="SUPFAM" id="SSF63829">
    <property type="entry name" value="Calcium-dependent phosphotriesterase"/>
    <property type="match status" value="1"/>
</dbReference>
<evidence type="ECO:0000259" key="11">
    <source>
        <dbReference type="PROSITE" id="PS50109"/>
    </source>
</evidence>
<dbReference type="CDD" id="cd00082">
    <property type="entry name" value="HisKA"/>
    <property type="match status" value="1"/>
</dbReference>
<feature type="signal peptide" evidence="9">
    <location>
        <begin position="1"/>
        <end position="19"/>
    </location>
</feature>
<keyword evidence="3 7" id="KW-0597">Phosphoprotein</keyword>
<dbReference type="RefSeq" id="WP_237867871.1">
    <property type="nucleotide sequence ID" value="NZ_JAKLTR010000001.1"/>
</dbReference>
<feature type="domain" description="Response regulatory" evidence="12">
    <location>
        <begin position="1065"/>
        <end position="1180"/>
    </location>
</feature>
<dbReference type="InterPro" id="IPR009057">
    <property type="entry name" value="Homeodomain-like_sf"/>
</dbReference>
<dbReference type="InterPro" id="IPR015943">
    <property type="entry name" value="WD40/YVTN_repeat-like_dom_sf"/>
</dbReference>
<dbReference type="InterPro" id="IPR003661">
    <property type="entry name" value="HisK_dim/P_dom"/>
</dbReference>
<dbReference type="InterPro" id="IPR013783">
    <property type="entry name" value="Ig-like_fold"/>
</dbReference>
<evidence type="ECO:0000256" key="7">
    <source>
        <dbReference type="PROSITE-ProRule" id="PRU00169"/>
    </source>
</evidence>
<evidence type="ECO:0000256" key="4">
    <source>
        <dbReference type="ARBA" id="ARBA00023015"/>
    </source>
</evidence>
<dbReference type="PROSITE" id="PS50109">
    <property type="entry name" value="HIS_KIN"/>
    <property type="match status" value="1"/>
</dbReference>
<organism evidence="13 14">
    <name type="scientific">Terrimonas ginsenosidimutans</name>
    <dbReference type="NCBI Taxonomy" id="2908004"/>
    <lineage>
        <taxon>Bacteria</taxon>
        <taxon>Pseudomonadati</taxon>
        <taxon>Bacteroidota</taxon>
        <taxon>Chitinophagia</taxon>
        <taxon>Chitinophagales</taxon>
        <taxon>Chitinophagaceae</taxon>
        <taxon>Terrimonas</taxon>
    </lineage>
</organism>
<dbReference type="PRINTS" id="PR00344">
    <property type="entry name" value="BCTRLSENSOR"/>
</dbReference>
<keyword evidence="8" id="KW-0472">Membrane</keyword>
<dbReference type="InterPro" id="IPR003594">
    <property type="entry name" value="HATPase_dom"/>
</dbReference>
<dbReference type="PROSITE" id="PS00041">
    <property type="entry name" value="HTH_ARAC_FAMILY_1"/>
    <property type="match status" value="1"/>
</dbReference>
<dbReference type="PROSITE" id="PS01124">
    <property type="entry name" value="HTH_ARAC_FAMILY_2"/>
    <property type="match status" value="1"/>
</dbReference>
<dbReference type="InterPro" id="IPR018062">
    <property type="entry name" value="HTH_AraC-typ_CS"/>
</dbReference>
<evidence type="ECO:0000256" key="8">
    <source>
        <dbReference type="SAM" id="Phobius"/>
    </source>
</evidence>
<dbReference type="PROSITE" id="PS50110">
    <property type="entry name" value="RESPONSE_REGULATORY"/>
    <property type="match status" value="1"/>
</dbReference>
<dbReference type="EC" id="2.7.13.3" evidence="2"/>
<dbReference type="CDD" id="cd16922">
    <property type="entry name" value="HATPase_EvgS-ArcB-TorS-like"/>
    <property type="match status" value="1"/>
</dbReference>
<evidence type="ECO:0000256" key="9">
    <source>
        <dbReference type="SAM" id="SignalP"/>
    </source>
</evidence>
<dbReference type="SMART" id="SM00448">
    <property type="entry name" value="REC"/>
    <property type="match status" value="1"/>
</dbReference>
<evidence type="ECO:0000256" key="2">
    <source>
        <dbReference type="ARBA" id="ARBA00012438"/>
    </source>
</evidence>
<dbReference type="SUPFAM" id="SSF47384">
    <property type="entry name" value="Homodimeric domain of signal transducing histidine kinase"/>
    <property type="match status" value="1"/>
</dbReference>
<keyword evidence="13" id="KW-0067">ATP-binding</keyword>
<dbReference type="Pfam" id="PF12833">
    <property type="entry name" value="HTH_18"/>
    <property type="match status" value="1"/>
</dbReference>
<dbReference type="Gene3D" id="3.30.565.10">
    <property type="entry name" value="Histidine kinase-like ATPase, C-terminal domain"/>
    <property type="match status" value="1"/>
</dbReference>
<dbReference type="SMART" id="SM00342">
    <property type="entry name" value="HTH_ARAC"/>
    <property type="match status" value="1"/>
</dbReference>
<dbReference type="CDD" id="cd17574">
    <property type="entry name" value="REC_OmpR"/>
    <property type="match status" value="1"/>
</dbReference>
<dbReference type="InterPro" id="IPR011110">
    <property type="entry name" value="Reg_prop"/>
</dbReference>
<protein>
    <recommendedName>
        <fullName evidence="2">histidine kinase</fullName>
        <ecNumber evidence="2">2.7.13.3</ecNumber>
    </recommendedName>
</protein>
<dbReference type="PANTHER" id="PTHR43547:SF2">
    <property type="entry name" value="HYBRID SIGNAL TRANSDUCTION HISTIDINE KINASE C"/>
    <property type="match status" value="1"/>
</dbReference>
<feature type="chain" id="PRO_5046073415" description="histidine kinase" evidence="9">
    <location>
        <begin position="20"/>
        <end position="1314"/>
    </location>
</feature>
<name>A0ABS9KJZ5_9BACT</name>
<evidence type="ECO:0000256" key="6">
    <source>
        <dbReference type="ARBA" id="ARBA00023163"/>
    </source>
</evidence>
<dbReference type="InterPro" id="IPR001789">
    <property type="entry name" value="Sig_transdc_resp-reg_receiver"/>
</dbReference>
<comment type="caution">
    <text evidence="13">The sequence shown here is derived from an EMBL/GenBank/DDBJ whole genome shotgun (WGS) entry which is preliminary data.</text>
</comment>
<dbReference type="InterPro" id="IPR018060">
    <property type="entry name" value="HTH_AraC"/>
</dbReference>
<proteinExistence type="predicted"/>
<dbReference type="InterPro" id="IPR011123">
    <property type="entry name" value="Y_Y_Y"/>
</dbReference>